<comment type="caution">
    <text evidence="8">The sequence shown here is derived from an EMBL/GenBank/DDBJ whole genome shotgun (WGS) entry which is preliminary data.</text>
</comment>
<evidence type="ECO:0000313" key="8">
    <source>
        <dbReference type="EMBL" id="CAC9976655.1"/>
    </source>
</evidence>
<name>A0A9N8J5J3_9FLAO</name>
<dbReference type="InterPro" id="IPR017871">
    <property type="entry name" value="ABC_transporter-like_CS"/>
</dbReference>
<evidence type="ECO:0000256" key="4">
    <source>
        <dbReference type="ARBA" id="ARBA00022840"/>
    </source>
</evidence>
<dbReference type="AlphaFoldDB" id="A0A9N8J5J3"/>
<gene>
    <name evidence="8" type="primary">btuD_3</name>
    <name evidence="8" type="ORF">FLAPXU55_04383</name>
</gene>
<keyword evidence="6" id="KW-1133">Transmembrane helix</keyword>
<dbReference type="InterPro" id="IPR027417">
    <property type="entry name" value="P-loop_NTPase"/>
</dbReference>
<sequence>MIHAKNIHKFYDKLEVLKGVDLHIKKGEIVSIVGASGAGKTTLLQILGTLDTPERNSESSLTINGENILKLQDIENDNSKEEKTFKIVTWSGSIYIILLAVFLLFFRTKILDETLRSATISVLCLPILLMFIYYNRYFKKKSKQDKILSEFRNLNLGFIFQFHQLLPEFTALENVCIPAFMANKSKAQTEKEAKKILEYLGLSHRIHHKPNELSGGEQQRVAVARALINKPDVIFADEPSGNLDTHSAENLHQLFFQLRDEFGQTFVIVTHNEELANMADRKLVMVDGQISN</sequence>
<accession>A0A9N8J5J3</accession>
<protein>
    <submittedName>
        <fullName evidence="8">Vitamin B12 import ATP-binding protein BtuD</fullName>
    </submittedName>
</protein>
<evidence type="ECO:0000259" key="7">
    <source>
        <dbReference type="PROSITE" id="PS50893"/>
    </source>
</evidence>
<dbReference type="PANTHER" id="PTHR42798:SF2">
    <property type="entry name" value="ABC TRANSPORTER ATP-BINDING PROTEIN MG467-RELATED"/>
    <property type="match status" value="1"/>
</dbReference>
<organism evidence="8 9">
    <name type="scientific">Flavobacterium panici</name>
    <dbReference type="NCBI Taxonomy" id="2654843"/>
    <lineage>
        <taxon>Bacteria</taxon>
        <taxon>Pseudomonadati</taxon>
        <taxon>Bacteroidota</taxon>
        <taxon>Flavobacteriia</taxon>
        <taxon>Flavobacteriales</taxon>
        <taxon>Flavobacteriaceae</taxon>
        <taxon>Flavobacterium</taxon>
    </lineage>
</organism>
<evidence type="ECO:0000256" key="6">
    <source>
        <dbReference type="SAM" id="Phobius"/>
    </source>
</evidence>
<keyword evidence="3" id="KW-0547">Nucleotide-binding</keyword>
<evidence type="ECO:0000313" key="9">
    <source>
        <dbReference type="Proteomes" id="UP000533639"/>
    </source>
</evidence>
<dbReference type="InterPro" id="IPR003593">
    <property type="entry name" value="AAA+_ATPase"/>
</dbReference>
<dbReference type="PROSITE" id="PS50893">
    <property type="entry name" value="ABC_TRANSPORTER_2"/>
    <property type="match status" value="1"/>
</dbReference>
<dbReference type="Gene3D" id="3.40.50.300">
    <property type="entry name" value="P-loop containing nucleotide triphosphate hydrolases"/>
    <property type="match status" value="1"/>
</dbReference>
<keyword evidence="6" id="KW-0812">Transmembrane</keyword>
<dbReference type="GO" id="GO:0005524">
    <property type="term" value="F:ATP binding"/>
    <property type="evidence" value="ECO:0007669"/>
    <property type="project" value="UniProtKB-KW"/>
</dbReference>
<keyword evidence="9" id="KW-1185">Reference proteome</keyword>
<feature type="transmembrane region" description="Helical" evidence="6">
    <location>
        <begin position="87"/>
        <end position="106"/>
    </location>
</feature>
<dbReference type="PROSITE" id="PS00211">
    <property type="entry name" value="ABC_TRANSPORTER_1"/>
    <property type="match status" value="1"/>
</dbReference>
<evidence type="ECO:0000256" key="1">
    <source>
        <dbReference type="ARBA" id="ARBA00005417"/>
    </source>
</evidence>
<keyword evidence="4 8" id="KW-0067">ATP-binding</keyword>
<dbReference type="GO" id="GO:0016887">
    <property type="term" value="F:ATP hydrolysis activity"/>
    <property type="evidence" value="ECO:0007669"/>
    <property type="project" value="InterPro"/>
</dbReference>
<dbReference type="PANTHER" id="PTHR42798">
    <property type="entry name" value="LIPOPROTEIN-RELEASING SYSTEM ATP-BINDING PROTEIN LOLD"/>
    <property type="match status" value="1"/>
</dbReference>
<keyword evidence="5" id="KW-1278">Translocase</keyword>
<comment type="similarity">
    <text evidence="1">Belongs to the ABC transporter superfamily.</text>
</comment>
<dbReference type="EMBL" id="CAIJDE010000063">
    <property type="protein sequence ID" value="CAC9976655.1"/>
    <property type="molecule type" value="Genomic_DNA"/>
</dbReference>
<keyword evidence="2" id="KW-0813">Transport</keyword>
<dbReference type="Pfam" id="PF00005">
    <property type="entry name" value="ABC_tran"/>
    <property type="match status" value="2"/>
</dbReference>
<evidence type="ECO:0000256" key="5">
    <source>
        <dbReference type="ARBA" id="ARBA00022967"/>
    </source>
</evidence>
<dbReference type="SMART" id="SM00382">
    <property type="entry name" value="AAA"/>
    <property type="match status" value="1"/>
</dbReference>
<evidence type="ECO:0000256" key="2">
    <source>
        <dbReference type="ARBA" id="ARBA00022448"/>
    </source>
</evidence>
<dbReference type="CDD" id="cd03255">
    <property type="entry name" value="ABC_MJ0796_LolCDE_FtsE"/>
    <property type="match status" value="1"/>
</dbReference>
<dbReference type="SUPFAM" id="SSF52540">
    <property type="entry name" value="P-loop containing nucleoside triphosphate hydrolases"/>
    <property type="match status" value="1"/>
</dbReference>
<feature type="transmembrane region" description="Helical" evidence="6">
    <location>
        <begin position="118"/>
        <end position="134"/>
    </location>
</feature>
<keyword evidence="6" id="KW-0472">Membrane</keyword>
<evidence type="ECO:0000256" key="3">
    <source>
        <dbReference type="ARBA" id="ARBA00022741"/>
    </source>
</evidence>
<feature type="domain" description="ABC transporter" evidence="7">
    <location>
        <begin position="2"/>
        <end position="292"/>
    </location>
</feature>
<proteinExistence type="inferred from homology"/>
<dbReference type="Proteomes" id="UP000533639">
    <property type="component" value="Unassembled WGS sequence"/>
</dbReference>
<reference evidence="8 9" key="1">
    <citation type="submission" date="2020-06" db="EMBL/GenBank/DDBJ databases">
        <authorList>
            <person name="Criscuolo A."/>
        </authorList>
    </citation>
    <scope>NUCLEOTIDE SEQUENCE [LARGE SCALE GENOMIC DNA]</scope>
    <source>
        <strain evidence="8">PXU-55</strain>
    </source>
</reference>
<dbReference type="InterPro" id="IPR003439">
    <property type="entry name" value="ABC_transporter-like_ATP-bd"/>
</dbReference>
<dbReference type="InterPro" id="IPR017911">
    <property type="entry name" value="MacB-like_ATP-bd"/>
</dbReference>